<dbReference type="SUPFAM" id="SSF55729">
    <property type="entry name" value="Acyl-CoA N-acyltransferases (Nat)"/>
    <property type="match status" value="1"/>
</dbReference>
<evidence type="ECO:0000313" key="4">
    <source>
        <dbReference type="EMBL" id="NEC62737.1"/>
    </source>
</evidence>
<dbReference type="EMBL" id="FOWC01000002">
    <property type="protein sequence ID" value="SFO66365.1"/>
    <property type="molecule type" value="Genomic_DNA"/>
</dbReference>
<evidence type="ECO:0000313" key="7">
    <source>
        <dbReference type="Proteomes" id="UP000470404"/>
    </source>
</evidence>
<dbReference type="Gene3D" id="3.40.630.30">
    <property type="match status" value="1"/>
</dbReference>
<dbReference type="PROSITE" id="PS51186">
    <property type="entry name" value="GNAT"/>
    <property type="match status" value="1"/>
</dbReference>
<evidence type="ECO:0000256" key="1">
    <source>
        <dbReference type="ARBA" id="ARBA00022679"/>
    </source>
</evidence>
<dbReference type="RefSeq" id="WP_067576086.1">
    <property type="nucleotide sequence ID" value="NZ_FOWC01000002.1"/>
</dbReference>
<feature type="domain" description="N-acetyltransferase" evidence="3">
    <location>
        <begin position="1"/>
        <end position="160"/>
    </location>
</feature>
<dbReference type="Proteomes" id="UP000199137">
    <property type="component" value="Unassembled WGS sequence"/>
</dbReference>
<accession>A0A1I5J0L6</accession>
<keyword evidence="2" id="KW-0012">Acyltransferase</keyword>
<reference evidence="4 7" key="2">
    <citation type="submission" date="2020-01" db="EMBL/GenBank/DDBJ databases">
        <title>Insect and environment-associated Actinomycetes.</title>
        <authorList>
            <person name="Currrie C."/>
            <person name="Chevrette M."/>
            <person name="Carlson C."/>
            <person name="Stubbendieck R."/>
            <person name="Wendt-Pienkowski E."/>
        </authorList>
    </citation>
    <scope>NUCLEOTIDE SEQUENCE [LARGE SCALE GENOMIC DNA]</scope>
    <source>
        <strain evidence="4 7">SID8386</strain>
    </source>
</reference>
<dbReference type="InterPro" id="IPR050832">
    <property type="entry name" value="Bact_Acetyltransf"/>
</dbReference>
<dbReference type="PANTHER" id="PTHR43877">
    <property type="entry name" value="AMINOALKYLPHOSPHONATE N-ACETYLTRANSFERASE-RELATED-RELATED"/>
    <property type="match status" value="1"/>
</dbReference>
<keyword evidence="7" id="KW-1185">Reference proteome</keyword>
<dbReference type="EMBL" id="JAAGNC010000218">
    <property type="protein sequence ID" value="NEC62737.1"/>
    <property type="molecule type" value="Genomic_DNA"/>
</dbReference>
<evidence type="ECO:0000313" key="6">
    <source>
        <dbReference type="Proteomes" id="UP000199137"/>
    </source>
</evidence>
<dbReference type="CDD" id="cd04301">
    <property type="entry name" value="NAT_SF"/>
    <property type="match status" value="1"/>
</dbReference>
<dbReference type="Proteomes" id="UP000470404">
    <property type="component" value="Unassembled WGS sequence"/>
</dbReference>
<protein>
    <submittedName>
        <fullName evidence="4">N-acetyltransferase</fullName>
    </submittedName>
    <submittedName>
        <fullName evidence="5">Putative acetyltransferase</fullName>
    </submittedName>
</protein>
<reference evidence="5 6" key="1">
    <citation type="submission" date="2016-10" db="EMBL/GenBank/DDBJ databases">
        <authorList>
            <person name="de Groot N.N."/>
        </authorList>
    </citation>
    <scope>NUCLEOTIDE SEQUENCE [LARGE SCALE GENOMIC DNA]</scope>
    <source>
        <strain evidence="5 6">DSM 44637</strain>
    </source>
</reference>
<dbReference type="InterPro" id="IPR016181">
    <property type="entry name" value="Acyl_CoA_acyltransferase"/>
</dbReference>
<dbReference type="OrthoDB" id="9797178at2"/>
<dbReference type="STRING" id="112413.SAMN05421854_102835"/>
<name>A0A1I5J0L6_9PSEU</name>
<evidence type="ECO:0000313" key="5">
    <source>
        <dbReference type="EMBL" id="SFO66365.1"/>
    </source>
</evidence>
<dbReference type="AlphaFoldDB" id="A0A1I5J0L6"/>
<sequence length="175" mass="18181">MQIRQSTADDAPAIHAVHTAAFRAHNPDVTGEMPEAKLVAELTADGDLLPALSLVALRDGEVIGHACSSPGRLDDDPDSAIGFGPLGVLPAHHRGGTGSALVHATIGAANALGYGLIVLLGDPGYYSRFGFVLAEKLGVTPPVPEWAPHFQALPLAAYNPGNRGAFRYAAAFDRL</sequence>
<organism evidence="5 6">
    <name type="scientific">Amycolatopsis rubida</name>
    <dbReference type="NCBI Taxonomy" id="112413"/>
    <lineage>
        <taxon>Bacteria</taxon>
        <taxon>Bacillati</taxon>
        <taxon>Actinomycetota</taxon>
        <taxon>Actinomycetes</taxon>
        <taxon>Pseudonocardiales</taxon>
        <taxon>Pseudonocardiaceae</taxon>
        <taxon>Amycolatopsis</taxon>
    </lineage>
</organism>
<proteinExistence type="predicted"/>
<evidence type="ECO:0000259" key="3">
    <source>
        <dbReference type="PROSITE" id="PS51186"/>
    </source>
</evidence>
<dbReference type="GO" id="GO:0016747">
    <property type="term" value="F:acyltransferase activity, transferring groups other than amino-acyl groups"/>
    <property type="evidence" value="ECO:0007669"/>
    <property type="project" value="InterPro"/>
</dbReference>
<dbReference type="Pfam" id="PF13508">
    <property type="entry name" value="Acetyltransf_7"/>
    <property type="match status" value="1"/>
</dbReference>
<keyword evidence="1 5" id="KW-0808">Transferase</keyword>
<gene>
    <name evidence="4" type="ORF">G3I59_45875</name>
    <name evidence="5" type="ORF">SAMN05421854_102835</name>
</gene>
<dbReference type="InterPro" id="IPR000182">
    <property type="entry name" value="GNAT_dom"/>
</dbReference>
<evidence type="ECO:0000256" key="2">
    <source>
        <dbReference type="ARBA" id="ARBA00023315"/>
    </source>
</evidence>